<protein>
    <recommendedName>
        <fullName evidence="3">RNA polymerase sigma-70 region 2 domain-containing protein</fullName>
    </recommendedName>
</protein>
<dbReference type="EMBL" id="LR593886">
    <property type="protein sequence ID" value="VTR93588.1"/>
    <property type="molecule type" value="Genomic_DNA"/>
</dbReference>
<organism evidence="1 2">
    <name type="scientific">Gemmata massiliana</name>
    <dbReference type="NCBI Taxonomy" id="1210884"/>
    <lineage>
        <taxon>Bacteria</taxon>
        <taxon>Pseudomonadati</taxon>
        <taxon>Planctomycetota</taxon>
        <taxon>Planctomycetia</taxon>
        <taxon>Gemmatales</taxon>
        <taxon>Gemmataceae</taxon>
        <taxon>Gemmata</taxon>
    </lineage>
</organism>
<evidence type="ECO:0000313" key="1">
    <source>
        <dbReference type="EMBL" id="VTR93588.1"/>
    </source>
</evidence>
<dbReference type="AlphaFoldDB" id="A0A6P2CWS0"/>
<dbReference type="KEGG" id="gms:SOIL9_41260"/>
<evidence type="ECO:0000313" key="2">
    <source>
        <dbReference type="Proteomes" id="UP000464178"/>
    </source>
</evidence>
<dbReference type="RefSeq" id="WP_162668294.1">
    <property type="nucleotide sequence ID" value="NZ_LR593886.1"/>
</dbReference>
<proteinExistence type="predicted"/>
<name>A0A6P2CWS0_9BACT</name>
<dbReference type="Proteomes" id="UP000464178">
    <property type="component" value="Chromosome"/>
</dbReference>
<keyword evidence="2" id="KW-1185">Reference proteome</keyword>
<accession>A0A6P2CWS0</accession>
<gene>
    <name evidence="1" type="ORF">SOIL9_41260</name>
</gene>
<evidence type="ECO:0008006" key="3">
    <source>
        <dbReference type="Google" id="ProtNLM"/>
    </source>
</evidence>
<sequence>MLPTPQWPSEDDGRRIYAELMSVSTLCAQNEFAVAYLQPVCDFLAREFSHTPEDVRHTAATEAVLNVIRHPERYDPTRLPIAAYLRMAARRDMLTLLARDGRRRAREIPLATVEEPSTGQNKRVEQADELVWSDPRIVAVVDSFTPSERITFELLRVGERQTHAYARALGWDEERPDLEVAVKRVKDRVKVRLVRAVGGRA</sequence>
<reference evidence="1 2" key="1">
    <citation type="submission" date="2019-05" db="EMBL/GenBank/DDBJ databases">
        <authorList>
            <consortium name="Science for Life Laboratories"/>
        </authorList>
    </citation>
    <scope>NUCLEOTIDE SEQUENCE [LARGE SCALE GENOMIC DNA]</scope>
    <source>
        <strain evidence="1">Soil9</strain>
    </source>
</reference>